<gene>
    <name evidence="6" type="ORF">K7432_005123</name>
</gene>
<keyword evidence="4" id="KW-0539">Nucleus</keyword>
<dbReference type="InterPro" id="IPR021740">
    <property type="entry name" value="Velvet"/>
</dbReference>
<evidence type="ECO:0000259" key="5">
    <source>
        <dbReference type="PROSITE" id="PS51821"/>
    </source>
</evidence>
<name>A0ABR2W4G8_9FUNG</name>
<evidence type="ECO:0000313" key="6">
    <source>
        <dbReference type="EMBL" id="KAK9718986.1"/>
    </source>
</evidence>
<evidence type="ECO:0000256" key="4">
    <source>
        <dbReference type="ARBA" id="ARBA00023242"/>
    </source>
</evidence>
<evidence type="ECO:0000256" key="3">
    <source>
        <dbReference type="ARBA" id="ARBA00023163"/>
    </source>
</evidence>
<dbReference type="PROSITE" id="PS51821">
    <property type="entry name" value="VELVET"/>
    <property type="match status" value="1"/>
</dbReference>
<keyword evidence="3" id="KW-0804">Transcription</keyword>
<comment type="caution">
    <text evidence="6">The sequence shown here is derived from an EMBL/GenBank/DDBJ whole genome shotgun (WGS) entry which is preliminary data.</text>
</comment>
<dbReference type="InterPro" id="IPR037525">
    <property type="entry name" value="Velvet_dom"/>
</dbReference>
<dbReference type="InterPro" id="IPR038491">
    <property type="entry name" value="Velvet_dom_sf"/>
</dbReference>
<feature type="domain" description="Velvet" evidence="5">
    <location>
        <begin position="1"/>
        <end position="196"/>
    </location>
</feature>
<evidence type="ECO:0000313" key="7">
    <source>
        <dbReference type="Proteomes" id="UP001479436"/>
    </source>
</evidence>
<dbReference type="Proteomes" id="UP001479436">
    <property type="component" value="Unassembled WGS sequence"/>
</dbReference>
<proteinExistence type="predicted"/>
<evidence type="ECO:0000256" key="1">
    <source>
        <dbReference type="ARBA" id="ARBA00004123"/>
    </source>
</evidence>
<dbReference type="EMBL" id="JASJQH010007069">
    <property type="protein sequence ID" value="KAK9718986.1"/>
    <property type="molecule type" value="Genomic_DNA"/>
</dbReference>
<dbReference type="PANTHER" id="PTHR33572:SF3">
    <property type="entry name" value="VELVET COMPLEX SUBUNIT B"/>
    <property type="match status" value="1"/>
</dbReference>
<dbReference type="PANTHER" id="PTHR33572">
    <property type="entry name" value="SPORE DEVELOPMENT REGULATOR VOSA"/>
    <property type="match status" value="1"/>
</dbReference>
<sequence>MIQYLLEVVQQPTQAHMSGFGDKRRSLDPPPIVKVSGFDEEGKVIKNLVDISFLLAHVDLWSEDSLENRDLVVHPSSIPSATTLPRTTVVALNAPRYARNLLGSLTSSAYNLLNTVGEPGVYFVFPDLSIRTEGRFTLRFSFFNLNQSSFSGPSLIEAQVFSKPFNVYLAKDFPGGCEPTELTKCFVRQGIRIPTRRTLLKPSTSAADI</sequence>
<dbReference type="Pfam" id="PF11754">
    <property type="entry name" value="Velvet"/>
    <property type="match status" value="1"/>
</dbReference>
<evidence type="ECO:0000256" key="2">
    <source>
        <dbReference type="ARBA" id="ARBA00023015"/>
    </source>
</evidence>
<protein>
    <recommendedName>
        <fullName evidence="5">Velvet domain-containing protein</fullName>
    </recommendedName>
</protein>
<keyword evidence="2" id="KW-0805">Transcription regulation</keyword>
<comment type="subcellular location">
    <subcellularLocation>
        <location evidence="1">Nucleus</location>
    </subcellularLocation>
</comment>
<organism evidence="6 7">
    <name type="scientific">Basidiobolus ranarum</name>
    <dbReference type="NCBI Taxonomy" id="34480"/>
    <lineage>
        <taxon>Eukaryota</taxon>
        <taxon>Fungi</taxon>
        <taxon>Fungi incertae sedis</taxon>
        <taxon>Zoopagomycota</taxon>
        <taxon>Entomophthoromycotina</taxon>
        <taxon>Basidiobolomycetes</taxon>
        <taxon>Basidiobolales</taxon>
        <taxon>Basidiobolaceae</taxon>
        <taxon>Basidiobolus</taxon>
    </lineage>
</organism>
<dbReference type="Gene3D" id="2.60.40.3960">
    <property type="entry name" value="Velvet domain"/>
    <property type="match status" value="1"/>
</dbReference>
<keyword evidence="7" id="KW-1185">Reference proteome</keyword>
<reference evidence="6 7" key="1">
    <citation type="submission" date="2023-04" db="EMBL/GenBank/DDBJ databases">
        <title>Genome of Basidiobolus ranarum AG-B5.</title>
        <authorList>
            <person name="Stajich J.E."/>
            <person name="Carter-House D."/>
            <person name="Gryganskyi A."/>
        </authorList>
    </citation>
    <scope>NUCLEOTIDE SEQUENCE [LARGE SCALE GENOMIC DNA]</scope>
    <source>
        <strain evidence="6 7">AG-B5</strain>
    </source>
</reference>
<accession>A0ABR2W4G8</accession>